<dbReference type="InterPro" id="IPR055803">
    <property type="entry name" value="DUF7379"/>
</dbReference>
<dbReference type="AlphaFoldDB" id="A0A919DI58"/>
<organism evidence="3 4">
    <name type="scientific">Streptomyces longispororuber</name>
    <dbReference type="NCBI Taxonomy" id="68230"/>
    <lineage>
        <taxon>Bacteria</taxon>
        <taxon>Bacillati</taxon>
        <taxon>Actinomycetota</taxon>
        <taxon>Actinomycetes</taxon>
        <taxon>Kitasatosporales</taxon>
        <taxon>Streptomycetaceae</taxon>
        <taxon>Streptomyces</taxon>
    </lineage>
</organism>
<feature type="signal peptide" evidence="1">
    <location>
        <begin position="1"/>
        <end position="18"/>
    </location>
</feature>
<gene>
    <name evidence="3" type="ORF">GCM10018785_15780</name>
</gene>
<reference evidence="3" key="2">
    <citation type="submission" date="2020-09" db="EMBL/GenBank/DDBJ databases">
        <authorList>
            <person name="Sun Q."/>
            <person name="Ohkuma M."/>
        </authorList>
    </citation>
    <scope>NUCLEOTIDE SEQUENCE</scope>
    <source>
        <strain evidence="3">JCM 4784</strain>
    </source>
</reference>
<evidence type="ECO:0000313" key="3">
    <source>
        <dbReference type="EMBL" id="GHE46888.1"/>
    </source>
</evidence>
<dbReference type="EMBL" id="BNBT01000014">
    <property type="protein sequence ID" value="GHE46888.1"/>
    <property type="molecule type" value="Genomic_DNA"/>
</dbReference>
<proteinExistence type="predicted"/>
<sequence length="292" mass="32343">MVGVFTLIALTLAPPASAAPPTPPARDNSTNEIVYMIHGYFDTPYFGEPMPDGWDCEKEWGSAKAAMVQWGWKPENLKTVGYYDSNEFCDENLKSAAGVPNDRNRPIEAIGLDLAWNIYNAHTSKGRSIDVMAHSMGGLVIRSALTEVNKKNPAYPPYLWVEDVVTFGTPHAGTLTARGCGYEQCHDMRENSVFLQNQIDNPQSDQGTDWTVIGTGFDIVVLPQASATDVEVAHKVWFFRSERINHLSLHKVADNRAFTISYSNFGNPWVDTGNGASPVRTGSNALYWHADW</sequence>
<evidence type="ECO:0000259" key="2">
    <source>
        <dbReference type="Pfam" id="PF24096"/>
    </source>
</evidence>
<accession>A0A919DI58</accession>
<dbReference type="Proteomes" id="UP000608024">
    <property type="component" value="Unassembled WGS sequence"/>
</dbReference>
<keyword evidence="4" id="KW-1185">Reference proteome</keyword>
<dbReference type="InterPro" id="IPR029058">
    <property type="entry name" value="AB_hydrolase_fold"/>
</dbReference>
<dbReference type="Gene3D" id="3.40.50.1820">
    <property type="entry name" value="alpha/beta hydrolase"/>
    <property type="match status" value="1"/>
</dbReference>
<dbReference type="SUPFAM" id="SSF53474">
    <property type="entry name" value="alpha/beta-Hydrolases"/>
    <property type="match status" value="1"/>
</dbReference>
<evidence type="ECO:0000313" key="4">
    <source>
        <dbReference type="Proteomes" id="UP000608024"/>
    </source>
</evidence>
<protein>
    <recommendedName>
        <fullName evidence="2">DUF7379 domain-containing protein</fullName>
    </recommendedName>
</protein>
<reference evidence="3" key="1">
    <citation type="journal article" date="2014" name="Int. J. Syst. Evol. Microbiol.">
        <title>Complete genome sequence of Corynebacterium casei LMG S-19264T (=DSM 44701T), isolated from a smear-ripened cheese.</title>
        <authorList>
            <consortium name="US DOE Joint Genome Institute (JGI-PGF)"/>
            <person name="Walter F."/>
            <person name="Albersmeier A."/>
            <person name="Kalinowski J."/>
            <person name="Ruckert C."/>
        </authorList>
    </citation>
    <scope>NUCLEOTIDE SEQUENCE</scope>
    <source>
        <strain evidence="3">JCM 4784</strain>
    </source>
</reference>
<name>A0A919DI58_9ACTN</name>
<evidence type="ECO:0000256" key="1">
    <source>
        <dbReference type="SAM" id="SignalP"/>
    </source>
</evidence>
<feature type="chain" id="PRO_5037893851" description="DUF7379 domain-containing protein" evidence="1">
    <location>
        <begin position="19"/>
        <end position="292"/>
    </location>
</feature>
<comment type="caution">
    <text evidence="3">The sequence shown here is derived from an EMBL/GenBank/DDBJ whole genome shotgun (WGS) entry which is preliminary data.</text>
</comment>
<feature type="domain" description="DUF7379" evidence="2">
    <location>
        <begin position="114"/>
        <end position="191"/>
    </location>
</feature>
<keyword evidence="1" id="KW-0732">Signal</keyword>
<dbReference type="Pfam" id="PF24096">
    <property type="entry name" value="DUF7379"/>
    <property type="match status" value="1"/>
</dbReference>